<evidence type="ECO:0008006" key="5">
    <source>
        <dbReference type="Google" id="ProtNLM"/>
    </source>
</evidence>
<proteinExistence type="predicted"/>
<keyword evidence="2" id="KW-0812">Transmembrane</keyword>
<keyword evidence="2" id="KW-0472">Membrane</keyword>
<comment type="caution">
    <text evidence="3">The sequence shown here is derived from an EMBL/GenBank/DDBJ whole genome shotgun (WGS) entry which is preliminary data.</text>
</comment>
<evidence type="ECO:0000256" key="1">
    <source>
        <dbReference type="SAM" id="MobiDB-lite"/>
    </source>
</evidence>
<reference evidence="3 4" key="1">
    <citation type="journal article" date="2018" name="J. Microbiol.">
        <title>Leifsonia flava sp. nov., a novel actinobacterium isolated from the rhizosphere of Aquilegia viridiflora.</title>
        <authorList>
            <person name="Cai Y."/>
            <person name="Tao W.Z."/>
            <person name="Ma Y.J."/>
            <person name="Cheng J."/>
            <person name="Zhang M.Y."/>
            <person name="Zhang Y.X."/>
        </authorList>
    </citation>
    <scope>NUCLEOTIDE SEQUENCE [LARGE SCALE GENOMIC DNA]</scope>
    <source>
        <strain evidence="3 4">SYP-B2174</strain>
    </source>
</reference>
<dbReference type="RefSeq" id="WP_135119063.1">
    <property type="nucleotide sequence ID" value="NZ_SPQZ01000001.1"/>
</dbReference>
<gene>
    <name evidence="3" type="ORF">E4M00_03385</name>
</gene>
<feature type="compositionally biased region" description="Low complexity" evidence="1">
    <location>
        <begin position="53"/>
        <end position="75"/>
    </location>
</feature>
<keyword evidence="2" id="KW-1133">Transmembrane helix</keyword>
<feature type="transmembrane region" description="Helical" evidence="2">
    <location>
        <begin position="19"/>
        <end position="42"/>
    </location>
</feature>
<dbReference type="Proteomes" id="UP000298127">
    <property type="component" value="Unassembled WGS sequence"/>
</dbReference>
<name>A0A4Y9RB26_9MICO</name>
<feature type="region of interest" description="Disordered" evidence="1">
    <location>
        <begin position="47"/>
        <end position="96"/>
    </location>
</feature>
<keyword evidence="4" id="KW-1185">Reference proteome</keyword>
<organism evidence="3 4">
    <name type="scientific">Orlajensenia leifsoniae</name>
    <dbReference type="NCBI Taxonomy" id="2561933"/>
    <lineage>
        <taxon>Bacteria</taxon>
        <taxon>Bacillati</taxon>
        <taxon>Actinomycetota</taxon>
        <taxon>Actinomycetes</taxon>
        <taxon>Micrococcales</taxon>
        <taxon>Microbacteriaceae</taxon>
        <taxon>Orlajensenia</taxon>
    </lineage>
</organism>
<dbReference type="AlphaFoldDB" id="A0A4Y9RB26"/>
<dbReference type="EMBL" id="SPQZ01000001">
    <property type="protein sequence ID" value="TFW00236.1"/>
    <property type="molecule type" value="Genomic_DNA"/>
</dbReference>
<evidence type="ECO:0000313" key="3">
    <source>
        <dbReference type="EMBL" id="TFW00236.1"/>
    </source>
</evidence>
<accession>A0A4Y9RB26</accession>
<evidence type="ECO:0000256" key="2">
    <source>
        <dbReference type="SAM" id="Phobius"/>
    </source>
</evidence>
<evidence type="ECO:0000313" key="4">
    <source>
        <dbReference type="Proteomes" id="UP000298127"/>
    </source>
</evidence>
<sequence>MTDQNATAGGASSRRRITLLVISGVVVLAVVAVVIALISGAFGAPGGTGGSPSGSPSGAPASGEATPSQSATPTTTPTPPIPIETTVPLDSTAQPAPGVTVSVSGFEAVEGEAELAGDVAGPAVRFTVTVTNTTAETVSLAGALVNVYYGPAQSPSDSLPEPGGVPLPAEVAAGGTAEGVFIYTIPEDQRDDVLITFDYQVGTPVTAFQGSVSG</sequence>
<protein>
    <recommendedName>
        <fullName evidence="5">DUF4352 domain-containing protein</fullName>
    </recommendedName>
</protein>